<dbReference type="PANTHER" id="PTHR33164:SF43">
    <property type="entry name" value="HTH-TYPE TRANSCRIPTIONAL REPRESSOR YETL"/>
    <property type="match status" value="1"/>
</dbReference>
<dbReference type="Pfam" id="PF12802">
    <property type="entry name" value="MarR_2"/>
    <property type="match status" value="1"/>
</dbReference>
<comment type="caution">
    <text evidence="2">The sequence shown here is derived from an EMBL/GenBank/DDBJ whole genome shotgun (WGS) entry which is preliminary data.</text>
</comment>
<evidence type="ECO:0000313" key="3">
    <source>
        <dbReference type="Proteomes" id="UP000237061"/>
    </source>
</evidence>
<evidence type="ECO:0000259" key="1">
    <source>
        <dbReference type="PROSITE" id="PS50995"/>
    </source>
</evidence>
<dbReference type="PRINTS" id="PR00598">
    <property type="entry name" value="HTHMARR"/>
</dbReference>
<keyword evidence="3" id="KW-1185">Reference proteome</keyword>
<dbReference type="PANTHER" id="PTHR33164">
    <property type="entry name" value="TRANSCRIPTIONAL REGULATOR, MARR FAMILY"/>
    <property type="match status" value="1"/>
</dbReference>
<protein>
    <recommendedName>
        <fullName evidence="1">HTH marR-type domain-containing protein</fullName>
    </recommendedName>
</protein>
<dbReference type="SUPFAM" id="SSF46785">
    <property type="entry name" value="Winged helix' DNA-binding domain"/>
    <property type="match status" value="1"/>
</dbReference>
<accession>A0A2S3ZV42</accession>
<organism evidence="2 3">
    <name type="scientific">Arthrobacter glacialis</name>
    <dbReference type="NCBI Taxonomy" id="1664"/>
    <lineage>
        <taxon>Bacteria</taxon>
        <taxon>Bacillati</taxon>
        <taxon>Actinomycetota</taxon>
        <taxon>Actinomycetes</taxon>
        <taxon>Micrococcales</taxon>
        <taxon>Micrococcaceae</taxon>
        <taxon>Arthrobacter</taxon>
    </lineage>
</organism>
<dbReference type="InterPro" id="IPR039422">
    <property type="entry name" value="MarR/SlyA-like"/>
</dbReference>
<dbReference type="PROSITE" id="PS50995">
    <property type="entry name" value="HTH_MARR_2"/>
    <property type="match status" value="1"/>
</dbReference>
<dbReference type="InterPro" id="IPR036388">
    <property type="entry name" value="WH-like_DNA-bd_sf"/>
</dbReference>
<dbReference type="Proteomes" id="UP000237061">
    <property type="component" value="Unassembled WGS sequence"/>
</dbReference>
<proteinExistence type="predicted"/>
<gene>
    <name evidence="2" type="ORF">CVS27_11310</name>
</gene>
<dbReference type="AlphaFoldDB" id="A0A2S3ZV42"/>
<name>A0A2S3ZV42_ARTGL</name>
<reference evidence="2 3" key="1">
    <citation type="submission" date="2018-01" db="EMBL/GenBank/DDBJ databases">
        <title>Arthrobacter sp. nov., from glaciers in China.</title>
        <authorList>
            <person name="Liu Q."/>
            <person name="Xin Y.-H."/>
        </authorList>
    </citation>
    <scope>NUCLEOTIDE SEQUENCE [LARGE SCALE GENOMIC DNA]</scope>
    <source>
        <strain evidence="2 3">HLT2-12-2</strain>
    </source>
</reference>
<dbReference type="GO" id="GO:0006950">
    <property type="term" value="P:response to stress"/>
    <property type="evidence" value="ECO:0007669"/>
    <property type="project" value="TreeGrafter"/>
</dbReference>
<dbReference type="Gene3D" id="1.10.10.10">
    <property type="entry name" value="Winged helix-like DNA-binding domain superfamily/Winged helix DNA-binding domain"/>
    <property type="match status" value="1"/>
</dbReference>
<sequence>MLALNFINNAGEMTPKELSALLEITTGSMTAMVDRLEAAALVTRNPQPTDRRSLLLTLASAGRHATQWAQDVFENAIASVCQQESNREAAADAAFLATIAEALNQAARLQKAA</sequence>
<dbReference type="GO" id="GO:0003700">
    <property type="term" value="F:DNA-binding transcription factor activity"/>
    <property type="evidence" value="ECO:0007669"/>
    <property type="project" value="InterPro"/>
</dbReference>
<dbReference type="InterPro" id="IPR000835">
    <property type="entry name" value="HTH_MarR-typ"/>
</dbReference>
<dbReference type="SMART" id="SM00347">
    <property type="entry name" value="HTH_MARR"/>
    <property type="match status" value="1"/>
</dbReference>
<dbReference type="InterPro" id="IPR036390">
    <property type="entry name" value="WH_DNA-bd_sf"/>
</dbReference>
<feature type="domain" description="HTH marR-type" evidence="1">
    <location>
        <begin position="1"/>
        <end position="101"/>
    </location>
</feature>
<evidence type="ECO:0000313" key="2">
    <source>
        <dbReference type="EMBL" id="POH73116.1"/>
    </source>
</evidence>
<dbReference type="EMBL" id="PPXC01000008">
    <property type="protein sequence ID" value="POH73116.1"/>
    <property type="molecule type" value="Genomic_DNA"/>
</dbReference>